<keyword evidence="1" id="KW-0413">Isomerase</keyword>
<reference evidence="1" key="1">
    <citation type="submission" date="2016-04" db="EMBL/GenBank/DDBJ databases">
        <authorList>
            <person name="Calderon-Fernandez G.M.Sr."/>
        </authorList>
    </citation>
    <scope>NUCLEOTIDE SEQUENCE</scope>
    <source>
        <strain evidence="1">Int1</strain>
        <tissue evidence="1">Integument</tissue>
    </source>
</reference>
<name>A0A161MHS5_TRIIF</name>
<sequence>MKTWLQHISDWEEGYILFEKINNAGTCL</sequence>
<protein>
    <submittedName>
        <fullName evidence="1">Protein disulfide-isomerase a4</fullName>
    </submittedName>
</protein>
<dbReference type="EMBL" id="GEMB01006577">
    <property type="protein sequence ID" value="JAR96767.1"/>
    <property type="molecule type" value="Transcribed_RNA"/>
</dbReference>
<reference evidence="1" key="2">
    <citation type="journal article" date="2017" name="J. Med. Entomol.">
        <title>Transcriptome Analysis of the Triatoma infestans (Hemiptera: Reduviidae) Integument.</title>
        <authorList>
            <person name="Calderon-Fernandez G.M."/>
            <person name="Moriconi D.E."/>
            <person name="Dulbecco A.B."/>
            <person name="Juarez M.P."/>
        </authorList>
    </citation>
    <scope>NUCLEOTIDE SEQUENCE</scope>
    <source>
        <strain evidence="1">Int1</strain>
        <tissue evidence="1">Integument</tissue>
    </source>
</reference>
<evidence type="ECO:0000313" key="1">
    <source>
        <dbReference type="EMBL" id="JAR96767.1"/>
    </source>
</evidence>
<accession>A0A161MHS5</accession>
<proteinExistence type="predicted"/>
<dbReference type="AlphaFoldDB" id="A0A161MHS5"/>
<dbReference type="GO" id="GO:0016853">
    <property type="term" value="F:isomerase activity"/>
    <property type="evidence" value="ECO:0007669"/>
    <property type="project" value="UniProtKB-KW"/>
</dbReference>
<organism evidence="1">
    <name type="scientific">Triatoma infestans</name>
    <name type="common">Assassin bug</name>
    <dbReference type="NCBI Taxonomy" id="30076"/>
    <lineage>
        <taxon>Eukaryota</taxon>
        <taxon>Metazoa</taxon>
        <taxon>Ecdysozoa</taxon>
        <taxon>Arthropoda</taxon>
        <taxon>Hexapoda</taxon>
        <taxon>Insecta</taxon>
        <taxon>Pterygota</taxon>
        <taxon>Neoptera</taxon>
        <taxon>Paraneoptera</taxon>
        <taxon>Hemiptera</taxon>
        <taxon>Heteroptera</taxon>
        <taxon>Panheteroptera</taxon>
        <taxon>Cimicomorpha</taxon>
        <taxon>Reduviidae</taxon>
        <taxon>Triatominae</taxon>
        <taxon>Triatoma</taxon>
    </lineage>
</organism>